<comment type="caution">
    <text evidence="1">The sequence shown here is derived from an EMBL/GenBank/DDBJ whole genome shotgun (WGS) entry which is preliminary data.</text>
</comment>
<dbReference type="InterPro" id="IPR000653">
    <property type="entry name" value="DegT/StrS_aminotransferase"/>
</dbReference>
<proteinExistence type="predicted"/>
<dbReference type="Proteomes" id="UP000298340">
    <property type="component" value="Unassembled WGS sequence"/>
</dbReference>
<evidence type="ECO:0000313" key="2">
    <source>
        <dbReference type="Proteomes" id="UP000298340"/>
    </source>
</evidence>
<organism evidence="1 2">
    <name type="scientific">Flavobacterium circumlabens</name>
    <dbReference type="NCBI Taxonomy" id="2133765"/>
    <lineage>
        <taxon>Bacteria</taxon>
        <taxon>Pseudomonadati</taxon>
        <taxon>Bacteroidota</taxon>
        <taxon>Flavobacteriia</taxon>
        <taxon>Flavobacteriales</taxon>
        <taxon>Flavobacteriaceae</taxon>
        <taxon>Flavobacterium</taxon>
    </lineage>
</organism>
<dbReference type="Pfam" id="PF01041">
    <property type="entry name" value="DegT_DnrJ_EryC1"/>
    <property type="match status" value="1"/>
</dbReference>
<dbReference type="InterPro" id="IPR015424">
    <property type="entry name" value="PyrdxlP-dep_Trfase"/>
</dbReference>
<sequence length="86" mass="9804">EWNYSYYPVIFESEAILLEVQEALAKENIQPRRYFYPSLNTIPYTNGAEMPVSESIASRVMCLPLYVGLPTLDLEKITAIINTITS</sequence>
<gene>
    <name evidence="1" type="ORF">D0809_30315</name>
</gene>
<dbReference type="EMBL" id="QWDN01001241">
    <property type="protein sequence ID" value="TEB40496.1"/>
    <property type="molecule type" value="Genomic_DNA"/>
</dbReference>
<dbReference type="GO" id="GO:0008483">
    <property type="term" value="F:transaminase activity"/>
    <property type="evidence" value="ECO:0007669"/>
    <property type="project" value="UniProtKB-KW"/>
</dbReference>
<protein>
    <submittedName>
        <fullName evidence="1">DegT/DnrJ/EryC1/StrS family aminotransferase</fullName>
    </submittedName>
</protein>
<dbReference type="InterPro" id="IPR015422">
    <property type="entry name" value="PyrdxlP-dep_Trfase_small"/>
</dbReference>
<evidence type="ECO:0000313" key="1">
    <source>
        <dbReference type="EMBL" id="TEB40496.1"/>
    </source>
</evidence>
<accession>A0A4Y7U251</accession>
<dbReference type="AlphaFoldDB" id="A0A4Y7U251"/>
<name>A0A4Y7U251_9FLAO</name>
<dbReference type="RefSeq" id="WP_194100486.1">
    <property type="nucleotide sequence ID" value="NZ_QWDN01001241.1"/>
</dbReference>
<dbReference type="Gene3D" id="3.90.1150.10">
    <property type="entry name" value="Aspartate Aminotransferase, domain 1"/>
    <property type="match status" value="1"/>
</dbReference>
<reference evidence="1 2" key="1">
    <citation type="journal article" date="2018" name="Syst. Appl. Microbiol.">
        <title>Flavobacterium circumlabens sp. nov. and Flavobacterium cupreum sp. nov., two psychrotrophic species isolated from Antarctic environmental samples.</title>
        <authorList>
            <person name="Kralova S."/>
            <person name="Busse H.J."/>
            <person name="Svec P."/>
            <person name="Maslanova I."/>
            <person name="Stankova E."/>
            <person name="Bartak M."/>
            <person name="Sedlacek I."/>
        </authorList>
    </citation>
    <scope>NUCLEOTIDE SEQUENCE [LARGE SCALE GENOMIC DNA]</scope>
    <source>
        <strain evidence="1 2">CCM 8828</strain>
    </source>
</reference>
<feature type="non-terminal residue" evidence="1">
    <location>
        <position position="1"/>
    </location>
</feature>
<keyword evidence="1" id="KW-0808">Transferase</keyword>
<keyword evidence="1" id="KW-0032">Aminotransferase</keyword>
<dbReference type="SUPFAM" id="SSF53383">
    <property type="entry name" value="PLP-dependent transferases"/>
    <property type="match status" value="1"/>
</dbReference>